<proteinExistence type="predicted"/>
<accession>A0A6J4NGT6</accession>
<keyword evidence="1" id="KW-0812">Transmembrane</keyword>
<protein>
    <submittedName>
        <fullName evidence="2">Uncharacterized protein</fullName>
    </submittedName>
</protein>
<feature type="non-terminal residue" evidence="2">
    <location>
        <position position="1"/>
    </location>
</feature>
<keyword evidence="1" id="KW-1133">Transmembrane helix</keyword>
<dbReference type="EMBL" id="CADCTY010001804">
    <property type="protein sequence ID" value="CAA9387696.1"/>
    <property type="molecule type" value="Genomic_DNA"/>
</dbReference>
<keyword evidence="1" id="KW-0472">Membrane</keyword>
<reference evidence="2" key="1">
    <citation type="submission" date="2020-02" db="EMBL/GenBank/DDBJ databases">
        <authorList>
            <person name="Meier V. D."/>
        </authorList>
    </citation>
    <scope>NUCLEOTIDE SEQUENCE</scope>
    <source>
        <strain evidence="2">AVDCRST_MAG94</strain>
    </source>
</reference>
<evidence type="ECO:0000313" key="2">
    <source>
        <dbReference type="EMBL" id="CAA9387696.1"/>
    </source>
</evidence>
<sequence length="30" mass="3345">ARKKIASEKSAFTMFAFFMALIPAIVNELV</sequence>
<evidence type="ECO:0000256" key="1">
    <source>
        <dbReference type="SAM" id="Phobius"/>
    </source>
</evidence>
<gene>
    <name evidence="2" type="ORF">AVDCRST_MAG94-5223</name>
</gene>
<name>A0A6J4NGT6_9CYAN</name>
<organism evidence="2">
    <name type="scientific">uncultured Leptolyngbya sp</name>
    <dbReference type="NCBI Taxonomy" id="332963"/>
    <lineage>
        <taxon>Bacteria</taxon>
        <taxon>Bacillati</taxon>
        <taxon>Cyanobacteriota</taxon>
        <taxon>Cyanophyceae</taxon>
        <taxon>Leptolyngbyales</taxon>
        <taxon>Leptolyngbyaceae</taxon>
        <taxon>Leptolyngbya group</taxon>
        <taxon>Leptolyngbya</taxon>
        <taxon>environmental samples</taxon>
    </lineage>
</organism>
<feature type="transmembrane region" description="Helical" evidence="1">
    <location>
        <begin position="12"/>
        <end position="29"/>
    </location>
</feature>
<dbReference type="AlphaFoldDB" id="A0A6J4NGT6"/>